<proteinExistence type="predicted"/>
<keyword evidence="1" id="KW-1133">Transmembrane helix</keyword>
<organism evidence="3 4">
    <name type="scientific">Candidatus Woesebacteria bacterium RIFCSPLOWO2_01_FULL_39_21</name>
    <dbReference type="NCBI Taxonomy" id="1802519"/>
    <lineage>
        <taxon>Bacteria</taxon>
        <taxon>Candidatus Woeseibacteriota</taxon>
    </lineage>
</organism>
<evidence type="ECO:0000259" key="2">
    <source>
        <dbReference type="Pfam" id="PF09992"/>
    </source>
</evidence>
<keyword evidence="1" id="KW-0472">Membrane</keyword>
<dbReference type="Pfam" id="PF09992">
    <property type="entry name" value="NAGPA"/>
    <property type="match status" value="1"/>
</dbReference>
<feature type="domain" description="Phosphodiester glycosidase" evidence="2">
    <location>
        <begin position="229"/>
        <end position="398"/>
    </location>
</feature>
<evidence type="ECO:0000313" key="4">
    <source>
        <dbReference type="Proteomes" id="UP000177082"/>
    </source>
</evidence>
<name>A0A1F8BDI3_9BACT</name>
<comment type="caution">
    <text evidence="3">The sequence shown here is derived from an EMBL/GenBank/DDBJ whole genome shotgun (WGS) entry which is preliminary data.</text>
</comment>
<dbReference type="InterPro" id="IPR018711">
    <property type="entry name" value="NAGPA"/>
</dbReference>
<dbReference type="STRING" id="1802519.A2961_05130"/>
<sequence>MKIKLPRLNLRKIIKPDKHLPIIIVLVVFVVAGYYLSNTKISSLQNIIQNLNNQEDQNLVELEKIGKELENLKNQDQIKINEDLESKITSIETTYKKAVTVYEELLDLKSQTTKTADLDKAFSESLTLLSKQDYDQADKKLSDLTKSISDENSKIAAAFTIPANVPENNSPPGAGYSKQSVSSDVGSFLVSMIAADIGSTKVIVDTASDSDCSDNCPVLPLATYVSRNGAFAGVNGTYFCPASYPSCAGKTNTFDLLVMNKNKYYFNSANNVYSNNPAVISGNGYIRFVSTAREWGRDTGVDGVISNYPLLVQGGNITFGGDDDPKKGSKGSRSFVANKGNSVYIGVVHNATVAESARVMKALSMENALNLDNGGSTALWSGGYKVGPGRDLPNAILFVRK</sequence>
<dbReference type="AlphaFoldDB" id="A0A1F8BDI3"/>
<feature type="transmembrane region" description="Helical" evidence="1">
    <location>
        <begin position="20"/>
        <end position="37"/>
    </location>
</feature>
<accession>A0A1F8BDI3</accession>
<gene>
    <name evidence="3" type="ORF">A2961_05130</name>
</gene>
<evidence type="ECO:0000313" key="3">
    <source>
        <dbReference type="EMBL" id="OGM62127.1"/>
    </source>
</evidence>
<keyword evidence="1" id="KW-0812">Transmembrane</keyword>
<reference evidence="3 4" key="1">
    <citation type="journal article" date="2016" name="Nat. Commun.">
        <title>Thousands of microbial genomes shed light on interconnected biogeochemical processes in an aquifer system.</title>
        <authorList>
            <person name="Anantharaman K."/>
            <person name="Brown C.T."/>
            <person name="Hug L.A."/>
            <person name="Sharon I."/>
            <person name="Castelle C.J."/>
            <person name="Probst A.J."/>
            <person name="Thomas B.C."/>
            <person name="Singh A."/>
            <person name="Wilkins M.J."/>
            <person name="Karaoz U."/>
            <person name="Brodie E.L."/>
            <person name="Williams K.H."/>
            <person name="Hubbard S.S."/>
            <person name="Banfield J.F."/>
        </authorList>
    </citation>
    <scope>NUCLEOTIDE SEQUENCE [LARGE SCALE GENOMIC DNA]</scope>
</reference>
<dbReference type="EMBL" id="MGHF01000029">
    <property type="protein sequence ID" value="OGM62127.1"/>
    <property type="molecule type" value="Genomic_DNA"/>
</dbReference>
<dbReference type="Proteomes" id="UP000177082">
    <property type="component" value="Unassembled WGS sequence"/>
</dbReference>
<protein>
    <recommendedName>
        <fullName evidence="2">Phosphodiester glycosidase domain-containing protein</fullName>
    </recommendedName>
</protein>
<evidence type="ECO:0000256" key="1">
    <source>
        <dbReference type="SAM" id="Phobius"/>
    </source>
</evidence>